<dbReference type="PRINTS" id="PR00325">
    <property type="entry name" value="GERMIN"/>
</dbReference>
<reference evidence="12" key="1">
    <citation type="journal article" date="2019" name="Gigascience">
        <title>De novo genome assembly of the endangered Acer yangbiense, a plant species with extremely small populations endemic to Yunnan Province, China.</title>
        <authorList>
            <person name="Yang J."/>
            <person name="Wariss H.M."/>
            <person name="Tao L."/>
            <person name="Zhang R."/>
            <person name="Yun Q."/>
            <person name="Hollingsworth P."/>
            <person name="Dao Z."/>
            <person name="Luo G."/>
            <person name="Guo H."/>
            <person name="Ma Y."/>
            <person name="Sun W."/>
        </authorList>
    </citation>
    <scope>NUCLEOTIDE SEQUENCE [LARGE SCALE GENOMIC DNA]</scope>
    <source>
        <strain evidence="12">cv. Malutang</strain>
    </source>
</reference>
<dbReference type="GO" id="GO:0003676">
    <property type="term" value="F:nucleic acid binding"/>
    <property type="evidence" value="ECO:0007669"/>
    <property type="project" value="InterPro"/>
</dbReference>
<evidence type="ECO:0000256" key="1">
    <source>
        <dbReference type="ARBA" id="ARBA00004271"/>
    </source>
</evidence>
<dbReference type="GO" id="GO:0004523">
    <property type="term" value="F:RNA-DNA hybrid ribonuclease activity"/>
    <property type="evidence" value="ECO:0007669"/>
    <property type="project" value="InterPro"/>
</dbReference>
<evidence type="ECO:0000256" key="3">
    <source>
        <dbReference type="ARBA" id="ARBA00022523"/>
    </source>
</evidence>
<evidence type="ECO:0000256" key="9">
    <source>
        <dbReference type="PIRSR" id="PIRSR601929-2"/>
    </source>
</evidence>
<dbReference type="CDD" id="cd06222">
    <property type="entry name" value="RNase_H_like"/>
    <property type="match status" value="1"/>
</dbReference>
<gene>
    <name evidence="11" type="ORF">EZV62_027928</name>
</gene>
<dbReference type="Proteomes" id="UP000323000">
    <property type="component" value="Unassembled WGS sequence"/>
</dbReference>
<dbReference type="EMBL" id="VAHF01000071">
    <property type="protein sequence ID" value="TXG46574.1"/>
    <property type="molecule type" value="Genomic_DNA"/>
</dbReference>
<feature type="domain" description="RNase H type-1" evidence="10">
    <location>
        <begin position="221"/>
        <end position="356"/>
    </location>
</feature>
<dbReference type="InterPro" id="IPR001929">
    <property type="entry name" value="Germin"/>
</dbReference>
<dbReference type="Gene3D" id="3.30.420.10">
    <property type="entry name" value="Ribonuclease H-like superfamily/Ribonuclease H"/>
    <property type="match status" value="1"/>
</dbReference>
<proteinExistence type="inferred from homology"/>
<evidence type="ECO:0000259" key="10">
    <source>
        <dbReference type="PROSITE" id="PS50879"/>
    </source>
</evidence>
<sequence>MLGKPVISPLVDFTSNAVGFGAKAVNVVQVPALNTLGISMVLQKGDVFAFPVGLVHFQHNVGRGNAVAIAALSSQNPGVITIANAVFGSNAPIASDLLAKAFQIDKKKVEQIQSNYISSMEEAADGQFSQVYSLNESKEDNRDVSLAGVELLLPCEIFFEILNWLPVKILDILIRMAYLPGSQKKFHEARLGPKKKCPPQKDNASCDVSSGMFVTIRIVTYEGSLVFNVDGASLGNPGPSGVGGILRDKDGITLCMFSPSIGFGSADAAEVAAILQGCQLCSSDHCPTTCSVIIESDSKRAVSWVNGIGGVSNVKLLDSIMEIKEILARLGSKVVVRFVPRSGNVAADFLAKQGAASGLSQVAWAG</sequence>
<evidence type="ECO:0000256" key="7">
    <source>
        <dbReference type="ARBA" id="ARBA00023180"/>
    </source>
</evidence>
<dbReference type="InterPro" id="IPR012337">
    <property type="entry name" value="RNaseH-like_sf"/>
</dbReference>
<dbReference type="InterPro" id="IPR002156">
    <property type="entry name" value="RNaseH_domain"/>
</dbReference>
<dbReference type="PANTHER" id="PTHR31238">
    <property type="entry name" value="GERMIN-LIKE PROTEIN SUBFAMILY 3 MEMBER 3"/>
    <property type="match status" value="1"/>
</dbReference>
<keyword evidence="4" id="KW-0964">Secreted</keyword>
<keyword evidence="7" id="KW-0325">Glycoprotein</keyword>
<name>A0A5C7GP27_9ROSI</name>
<evidence type="ECO:0000313" key="11">
    <source>
        <dbReference type="EMBL" id="TXG46574.1"/>
    </source>
</evidence>
<comment type="similarity">
    <text evidence="2">Belongs to the germin family.</text>
</comment>
<dbReference type="Pfam" id="PF13456">
    <property type="entry name" value="RVT_3"/>
    <property type="match status" value="1"/>
</dbReference>
<keyword evidence="3" id="KW-0052">Apoplast</keyword>
<dbReference type="SUPFAM" id="SSF51182">
    <property type="entry name" value="RmlC-like cupins"/>
    <property type="match status" value="1"/>
</dbReference>
<evidence type="ECO:0000256" key="5">
    <source>
        <dbReference type="ARBA" id="ARBA00022723"/>
    </source>
</evidence>
<dbReference type="Gene3D" id="2.60.120.10">
    <property type="entry name" value="Jelly Rolls"/>
    <property type="match status" value="1"/>
</dbReference>
<keyword evidence="12" id="KW-1185">Reference proteome</keyword>
<dbReference type="InterPro" id="IPR011051">
    <property type="entry name" value="RmlC_Cupin_sf"/>
</dbReference>
<dbReference type="InterPro" id="IPR036397">
    <property type="entry name" value="RNaseH_sf"/>
</dbReference>
<feature type="binding site" evidence="9">
    <location>
        <position position="56"/>
    </location>
    <ligand>
        <name>Mn(2+)</name>
        <dbReference type="ChEBI" id="CHEBI:29035"/>
    </ligand>
</feature>
<accession>A0A5C7GP27</accession>
<dbReference type="OrthoDB" id="1921208at2759"/>
<keyword evidence="6" id="KW-0732">Signal</keyword>
<dbReference type="PROSITE" id="PS50879">
    <property type="entry name" value="RNASE_H_1"/>
    <property type="match status" value="1"/>
</dbReference>
<organism evidence="11 12">
    <name type="scientific">Acer yangbiense</name>
    <dbReference type="NCBI Taxonomy" id="1000413"/>
    <lineage>
        <taxon>Eukaryota</taxon>
        <taxon>Viridiplantae</taxon>
        <taxon>Streptophyta</taxon>
        <taxon>Embryophyta</taxon>
        <taxon>Tracheophyta</taxon>
        <taxon>Spermatophyta</taxon>
        <taxon>Magnoliopsida</taxon>
        <taxon>eudicotyledons</taxon>
        <taxon>Gunneridae</taxon>
        <taxon>Pentapetalae</taxon>
        <taxon>rosids</taxon>
        <taxon>malvids</taxon>
        <taxon>Sapindales</taxon>
        <taxon>Sapindaceae</taxon>
        <taxon>Hippocastanoideae</taxon>
        <taxon>Acereae</taxon>
        <taxon>Acer</taxon>
    </lineage>
</organism>
<evidence type="ECO:0000256" key="4">
    <source>
        <dbReference type="ARBA" id="ARBA00022525"/>
    </source>
</evidence>
<dbReference type="Pfam" id="PF00190">
    <property type="entry name" value="Cupin_1"/>
    <property type="match status" value="1"/>
</dbReference>
<comment type="subcellular location">
    <subcellularLocation>
        <location evidence="1">Secreted</location>
        <location evidence="1">Extracellular space</location>
        <location evidence="1">Apoplast</location>
    </subcellularLocation>
</comment>
<evidence type="ECO:0000256" key="2">
    <source>
        <dbReference type="ARBA" id="ARBA00007456"/>
    </source>
</evidence>
<evidence type="ECO:0000256" key="8">
    <source>
        <dbReference type="ARBA" id="ARBA00023211"/>
    </source>
</evidence>
<protein>
    <recommendedName>
        <fullName evidence="10">RNase H type-1 domain-containing protein</fullName>
    </recommendedName>
</protein>
<keyword evidence="8 9" id="KW-0464">Manganese</keyword>
<keyword evidence="5 9" id="KW-0479">Metal-binding</keyword>
<dbReference type="GO" id="GO:0030145">
    <property type="term" value="F:manganese ion binding"/>
    <property type="evidence" value="ECO:0007669"/>
    <property type="project" value="InterPro"/>
</dbReference>
<evidence type="ECO:0000313" key="12">
    <source>
        <dbReference type="Proteomes" id="UP000323000"/>
    </source>
</evidence>
<evidence type="ECO:0000256" key="6">
    <source>
        <dbReference type="ARBA" id="ARBA00022729"/>
    </source>
</evidence>
<dbReference type="InterPro" id="IPR044730">
    <property type="entry name" value="RNase_H-like_dom_plant"/>
</dbReference>
<dbReference type="SUPFAM" id="SSF53098">
    <property type="entry name" value="Ribonuclease H-like"/>
    <property type="match status" value="1"/>
</dbReference>
<dbReference type="InterPro" id="IPR006045">
    <property type="entry name" value="Cupin_1"/>
</dbReference>
<comment type="caution">
    <text evidence="11">The sequence shown here is derived from an EMBL/GenBank/DDBJ whole genome shotgun (WGS) entry which is preliminary data.</text>
</comment>
<dbReference type="AlphaFoldDB" id="A0A5C7GP27"/>
<dbReference type="InterPro" id="IPR014710">
    <property type="entry name" value="RmlC-like_jellyroll"/>
</dbReference>
<dbReference type="GO" id="GO:0048046">
    <property type="term" value="C:apoplast"/>
    <property type="evidence" value="ECO:0007669"/>
    <property type="project" value="UniProtKB-SubCell"/>
</dbReference>